<reference evidence="10" key="1">
    <citation type="submission" date="2025-08" db="UniProtKB">
        <authorList>
            <consortium name="RefSeq"/>
        </authorList>
    </citation>
    <scope>IDENTIFICATION</scope>
</reference>
<proteinExistence type="predicted"/>
<dbReference type="PROSITE" id="PS00027">
    <property type="entry name" value="HOMEOBOX_1"/>
    <property type="match status" value="1"/>
</dbReference>
<dbReference type="InterPro" id="IPR001356">
    <property type="entry name" value="HD"/>
</dbReference>
<dbReference type="PROSITE" id="PS50071">
    <property type="entry name" value="HOMEOBOX_2"/>
    <property type="match status" value="1"/>
</dbReference>
<keyword evidence="9" id="KW-1185">Reference proteome</keyword>
<sequence>MQYSPQPGAVPVSMASLYHHHASTLQHGHHTSFLIDDILGNHQLSSSPARPTPINAAVTPTTIAAHVHGLAGAIAPGYKPAYFEHTTPAGLNPAAYPHPAFYPGPGLPYTLGHYPRPGEFPPHPLLERHPAFAKVGAKPILWSPFFQRPLHKRKGGQVRFSNDQTLELEKKFEAQKYLSPPERKRLAKLLQLTERQVKTWFQNRRAKWRRLKQEMPMSEGGKENQENEDVHSPSSGHASEGSRCSSPENAEASSAIEEEIDVGDNEEVVPVVISAHAPRTVAESSLGHVTT</sequence>
<feature type="compositionally biased region" description="Basic and acidic residues" evidence="7">
    <location>
        <begin position="220"/>
        <end position="231"/>
    </location>
</feature>
<protein>
    <submittedName>
        <fullName evidence="10">Hematopoietically-expressed homeobox protein hhex-like</fullName>
    </submittedName>
</protein>
<dbReference type="SUPFAM" id="SSF46689">
    <property type="entry name" value="Homeodomain-like"/>
    <property type="match status" value="1"/>
</dbReference>
<dbReference type="GeneID" id="106807692"/>
<name>A0ABM1E087_PRICU</name>
<dbReference type="PRINTS" id="PR00024">
    <property type="entry name" value="HOMEOBOX"/>
</dbReference>
<dbReference type="InterPro" id="IPR020479">
    <property type="entry name" value="HD_metazoa"/>
</dbReference>
<dbReference type="PANTHER" id="PTHR24324:SF5">
    <property type="entry name" value="HEMATOPOIETICALLY-EXPRESSED HOMEOBOX PROTEIN HHEX"/>
    <property type="match status" value="1"/>
</dbReference>
<dbReference type="CDD" id="cd00086">
    <property type="entry name" value="homeodomain"/>
    <property type="match status" value="1"/>
</dbReference>
<dbReference type="Proteomes" id="UP000695022">
    <property type="component" value="Unplaced"/>
</dbReference>
<evidence type="ECO:0000313" key="10">
    <source>
        <dbReference type="RefSeq" id="XP_014665608.1"/>
    </source>
</evidence>
<feature type="domain" description="Homeobox" evidence="8">
    <location>
        <begin position="151"/>
        <end position="211"/>
    </location>
</feature>
<dbReference type="PANTHER" id="PTHR24324">
    <property type="entry name" value="HOMEOBOX PROTEIN HHEX"/>
    <property type="match status" value="1"/>
</dbReference>
<evidence type="ECO:0000256" key="5">
    <source>
        <dbReference type="PROSITE-ProRule" id="PRU00108"/>
    </source>
</evidence>
<evidence type="ECO:0000256" key="2">
    <source>
        <dbReference type="ARBA" id="ARBA00023125"/>
    </source>
</evidence>
<feature type="region of interest" description="Disordered" evidence="7">
    <location>
        <begin position="211"/>
        <end position="267"/>
    </location>
</feature>
<organism evidence="9 10">
    <name type="scientific">Priapulus caudatus</name>
    <name type="common">Priapulid worm</name>
    <dbReference type="NCBI Taxonomy" id="37621"/>
    <lineage>
        <taxon>Eukaryota</taxon>
        <taxon>Metazoa</taxon>
        <taxon>Ecdysozoa</taxon>
        <taxon>Scalidophora</taxon>
        <taxon>Priapulida</taxon>
        <taxon>Priapulimorpha</taxon>
        <taxon>Priapulimorphida</taxon>
        <taxon>Priapulidae</taxon>
        <taxon>Priapulus</taxon>
    </lineage>
</organism>
<feature type="compositionally biased region" description="Low complexity" evidence="7">
    <location>
        <begin position="245"/>
        <end position="255"/>
    </location>
</feature>
<dbReference type="RefSeq" id="XP_014665608.1">
    <property type="nucleotide sequence ID" value="XM_014810122.1"/>
</dbReference>
<gene>
    <name evidence="10" type="primary">LOC106807692</name>
</gene>
<dbReference type="InterPro" id="IPR009057">
    <property type="entry name" value="Homeodomain-like_sf"/>
</dbReference>
<feature type="DNA-binding region" description="Homeobox" evidence="5">
    <location>
        <begin position="153"/>
        <end position="212"/>
    </location>
</feature>
<evidence type="ECO:0000256" key="4">
    <source>
        <dbReference type="ARBA" id="ARBA00023242"/>
    </source>
</evidence>
<keyword evidence="2 5" id="KW-0238">DNA-binding</keyword>
<evidence type="ECO:0000256" key="3">
    <source>
        <dbReference type="ARBA" id="ARBA00023155"/>
    </source>
</evidence>
<accession>A0ABM1E087</accession>
<dbReference type="Pfam" id="PF00046">
    <property type="entry name" value="Homeodomain"/>
    <property type="match status" value="1"/>
</dbReference>
<dbReference type="InterPro" id="IPR017970">
    <property type="entry name" value="Homeobox_CS"/>
</dbReference>
<evidence type="ECO:0000259" key="8">
    <source>
        <dbReference type="PROSITE" id="PS50071"/>
    </source>
</evidence>
<dbReference type="Gene3D" id="1.10.10.60">
    <property type="entry name" value="Homeodomain-like"/>
    <property type="match status" value="1"/>
</dbReference>
<feature type="compositionally biased region" description="Acidic residues" evidence="7">
    <location>
        <begin position="256"/>
        <end position="267"/>
    </location>
</feature>
<evidence type="ECO:0000256" key="6">
    <source>
        <dbReference type="RuleBase" id="RU000682"/>
    </source>
</evidence>
<dbReference type="SMART" id="SM00389">
    <property type="entry name" value="HOX"/>
    <property type="match status" value="1"/>
</dbReference>
<evidence type="ECO:0000256" key="1">
    <source>
        <dbReference type="ARBA" id="ARBA00004123"/>
    </source>
</evidence>
<keyword evidence="3 5" id="KW-0371">Homeobox</keyword>
<keyword evidence="4 5" id="KW-0539">Nucleus</keyword>
<evidence type="ECO:0000256" key="7">
    <source>
        <dbReference type="SAM" id="MobiDB-lite"/>
    </source>
</evidence>
<dbReference type="InterPro" id="IPR051000">
    <property type="entry name" value="Homeobox_DNA-bind_prot"/>
</dbReference>
<evidence type="ECO:0000313" key="9">
    <source>
        <dbReference type="Proteomes" id="UP000695022"/>
    </source>
</evidence>
<comment type="subcellular location">
    <subcellularLocation>
        <location evidence="1 5 6">Nucleus</location>
    </subcellularLocation>
</comment>